<name>A0A4Z1GGK5_9HELO</name>
<reference evidence="2 3" key="1">
    <citation type="submission" date="2017-12" db="EMBL/GenBank/DDBJ databases">
        <title>Comparative genomics of Botrytis spp.</title>
        <authorList>
            <person name="Valero-Jimenez C.A."/>
            <person name="Tapia P."/>
            <person name="Veloso J."/>
            <person name="Silva-Moreno E."/>
            <person name="Staats M."/>
            <person name="Valdes J.H."/>
            <person name="Van Kan J.A.L."/>
        </authorList>
    </citation>
    <scope>NUCLEOTIDE SEQUENCE [LARGE SCALE GENOMIC DNA]</scope>
    <source>
        <strain evidence="2 3">Bh0001</strain>
    </source>
</reference>
<evidence type="ECO:0000313" key="2">
    <source>
        <dbReference type="EMBL" id="TGO34530.1"/>
    </source>
</evidence>
<organism evidence="2 3">
    <name type="scientific">Botrytis hyacinthi</name>
    <dbReference type="NCBI Taxonomy" id="278943"/>
    <lineage>
        <taxon>Eukaryota</taxon>
        <taxon>Fungi</taxon>
        <taxon>Dikarya</taxon>
        <taxon>Ascomycota</taxon>
        <taxon>Pezizomycotina</taxon>
        <taxon>Leotiomycetes</taxon>
        <taxon>Helotiales</taxon>
        <taxon>Sclerotiniaceae</taxon>
        <taxon>Botrytis</taxon>
    </lineage>
</organism>
<keyword evidence="3" id="KW-1185">Reference proteome</keyword>
<feature type="region of interest" description="Disordered" evidence="1">
    <location>
        <begin position="1"/>
        <end position="45"/>
    </location>
</feature>
<proteinExistence type="predicted"/>
<dbReference type="Proteomes" id="UP000297814">
    <property type="component" value="Unassembled WGS sequence"/>
</dbReference>
<dbReference type="AlphaFoldDB" id="A0A4Z1GGK5"/>
<gene>
    <name evidence="2" type="ORF">BHYA_0193g00140</name>
</gene>
<evidence type="ECO:0000256" key="1">
    <source>
        <dbReference type="SAM" id="MobiDB-lite"/>
    </source>
</evidence>
<dbReference type="EMBL" id="PQXK01000193">
    <property type="protein sequence ID" value="TGO34530.1"/>
    <property type="molecule type" value="Genomic_DNA"/>
</dbReference>
<protein>
    <submittedName>
        <fullName evidence="2">Uncharacterized protein</fullName>
    </submittedName>
</protein>
<feature type="compositionally biased region" description="Basic and acidic residues" evidence="1">
    <location>
        <begin position="19"/>
        <end position="40"/>
    </location>
</feature>
<evidence type="ECO:0000313" key="3">
    <source>
        <dbReference type="Proteomes" id="UP000297814"/>
    </source>
</evidence>
<sequence>MEKEKENVSSPPRNLIQIRQRDLESELKRGKEKRGEEQRGKKEKSKLIKINSKIMDLLVYGNLGSI</sequence>
<accession>A0A4Z1GGK5</accession>
<comment type="caution">
    <text evidence="2">The sequence shown here is derived from an EMBL/GenBank/DDBJ whole genome shotgun (WGS) entry which is preliminary data.</text>
</comment>